<proteinExistence type="predicted"/>
<dbReference type="EMBL" id="JASSZA010000021">
    <property type="protein sequence ID" value="KAK2085660.1"/>
    <property type="molecule type" value="Genomic_DNA"/>
</dbReference>
<reference evidence="2 3" key="1">
    <citation type="submission" date="2023-05" db="EMBL/GenBank/DDBJ databases">
        <title>B98-5 Cell Line De Novo Hybrid Assembly: An Optical Mapping Approach.</title>
        <authorList>
            <person name="Kananen K."/>
            <person name="Auerbach J.A."/>
            <person name="Kautto E."/>
            <person name="Blachly J.S."/>
        </authorList>
    </citation>
    <scope>NUCLEOTIDE SEQUENCE [LARGE SCALE GENOMIC DNA]</scope>
    <source>
        <strain evidence="2">B95-8</strain>
        <tissue evidence="2">Cell line</tissue>
    </source>
</reference>
<dbReference type="Proteomes" id="UP001266305">
    <property type="component" value="Unassembled WGS sequence"/>
</dbReference>
<comment type="caution">
    <text evidence="2">The sequence shown here is derived from an EMBL/GenBank/DDBJ whole genome shotgun (WGS) entry which is preliminary data.</text>
</comment>
<accession>A0ABQ9TMB6</accession>
<gene>
    <name evidence="2" type="ORF">P7K49_036960</name>
</gene>
<name>A0ABQ9TMB6_SAGOE</name>
<evidence type="ECO:0000256" key="1">
    <source>
        <dbReference type="SAM" id="MobiDB-lite"/>
    </source>
</evidence>
<feature type="non-terminal residue" evidence="2">
    <location>
        <position position="1"/>
    </location>
</feature>
<organism evidence="2 3">
    <name type="scientific">Saguinus oedipus</name>
    <name type="common">Cotton-top tamarin</name>
    <name type="synonym">Oedipomidas oedipus</name>
    <dbReference type="NCBI Taxonomy" id="9490"/>
    <lineage>
        <taxon>Eukaryota</taxon>
        <taxon>Metazoa</taxon>
        <taxon>Chordata</taxon>
        <taxon>Craniata</taxon>
        <taxon>Vertebrata</taxon>
        <taxon>Euteleostomi</taxon>
        <taxon>Mammalia</taxon>
        <taxon>Eutheria</taxon>
        <taxon>Euarchontoglires</taxon>
        <taxon>Primates</taxon>
        <taxon>Haplorrhini</taxon>
        <taxon>Platyrrhini</taxon>
        <taxon>Cebidae</taxon>
        <taxon>Callitrichinae</taxon>
        <taxon>Saguinus</taxon>
    </lineage>
</organism>
<evidence type="ECO:0000313" key="3">
    <source>
        <dbReference type="Proteomes" id="UP001266305"/>
    </source>
</evidence>
<feature type="region of interest" description="Disordered" evidence="1">
    <location>
        <begin position="94"/>
        <end position="146"/>
    </location>
</feature>
<sequence>LVTDAKVFASEETAGTPLDQPIALCMKVLSVEPGTTAGPTNARDTQSTPVGAYTVAQPLGPFTWVGMQRELGWAGNETPCAACAWALLTRPASPTCPGQQEFRKKHPPVEGNPHAARSPAQNVTAAADAGLSPGAGGGPARARHGQ</sequence>
<protein>
    <submittedName>
        <fullName evidence="2">Uncharacterized protein</fullName>
    </submittedName>
</protein>
<keyword evidence="3" id="KW-1185">Reference proteome</keyword>
<evidence type="ECO:0000313" key="2">
    <source>
        <dbReference type="EMBL" id="KAK2085660.1"/>
    </source>
</evidence>